<dbReference type="EMBL" id="JALJOU010000001">
    <property type="protein sequence ID" value="KAK9846430.1"/>
    <property type="molecule type" value="Genomic_DNA"/>
</dbReference>
<dbReference type="Proteomes" id="UP001445335">
    <property type="component" value="Unassembled WGS sequence"/>
</dbReference>
<comment type="subcellular location">
    <subcellularLocation>
        <location evidence="1">Cytoplasm</location>
        <location evidence="1">Cytoskeleton</location>
    </subcellularLocation>
</comment>
<evidence type="ECO:0000256" key="2">
    <source>
        <dbReference type="ARBA" id="ARBA00008825"/>
    </source>
</evidence>
<organism evidence="8 9">
    <name type="scientific">Elliptochloris bilobata</name>
    <dbReference type="NCBI Taxonomy" id="381761"/>
    <lineage>
        <taxon>Eukaryota</taxon>
        <taxon>Viridiplantae</taxon>
        <taxon>Chlorophyta</taxon>
        <taxon>core chlorophytes</taxon>
        <taxon>Trebouxiophyceae</taxon>
        <taxon>Trebouxiophyceae incertae sedis</taxon>
        <taxon>Elliptochloris clade</taxon>
        <taxon>Elliptochloris</taxon>
    </lineage>
</organism>
<feature type="compositionally biased region" description="Polar residues" evidence="7">
    <location>
        <begin position="24"/>
        <end position="37"/>
    </location>
</feature>
<gene>
    <name evidence="8" type="ORF">WJX81_003622</name>
</gene>
<feature type="region of interest" description="Disordered" evidence="7">
    <location>
        <begin position="455"/>
        <end position="492"/>
    </location>
</feature>
<proteinExistence type="inferred from homology"/>
<dbReference type="InterPro" id="IPR009768">
    <property type="entry name" value="MAP70"/>
</dbReference>
<evidence type="ECO:0000256" key="4">
    <source>
        <dbReference type="ARBA" id="ARBA00023054"/>
    </source>
</evidence>
<evidence type="ECO:0000256" key="6">
    <source>
        <dbReference type="SAM" id="Coils"/>
    </source>
</evidence>
<comment type="caution">
    <text evidence="8">The sequence shown here is derived from an EMBL/GenBank/DDBJ whole genome shotgun (WGS) entry which is preliminary data.</text>
</comment>
<keyword evidence="9" id="KW-1185">Reference proteome</keyword>
<sequence length="492" mass="51112">MPAARGADILAPGISPVCAASSGVLRTSNGKSASTLPADTRSSKLRKSLGSATAAPRSGSSPEVSSRGGLAYEMTRLRDELRAQQRRAAVQESELATIQGQAAMRERALTKAAADSEALQQRVLAAESALASRVKELTVMEAERNKLRSEGAAVGRTVAKLSAQLAAAPKGRGFSEAVAALEAEVKALRAGKDSLAEDNKAAAATIRAKDKQLDLAAVRVEEARLIAVENKGLGNSLADLRRQLGEAGEERATLLAVQRQAAADLARAQIAEEAAREEAAATGRALAQASTQLKAAEERGAALAAEVAVLSDELTRVGAVAARATTREIAGGSKDEGVVPVAMHMEEVRFLQGQIERLKDKLQQAERSAAASLAQKERLHKRLDAIMAARDSAPKPSPGPDAQTANKALEEKAKEVEALREQVERAGPRLAGARQAARRLEAQVAALTAQLAAAGLQPTAAPDTSPAARPGTAGRRSPGEAAQAARASPAFR</sequence>
<keyword evidence="5" id="KW-0206">Cytoskeleton</keyword>
<feature type="region of interest" description="Disordered" evidence="7">
    <location>
        <begin position="23"/>
        <end position="70"/>
    </location>
</feature>
<dbReference type="PANTHER" id="PTHR31246">
    <property type="entry name" value="MICROTUBULE-ASSOCIATED PROTEIN 70-2"/>
    <property type="match status" value="1"/>
</dbReference>
<evidence type="ECO:0000256" key="1">
    <source>
        <dbReference type="ARBA" id="ARBA00004245"/>
    </source>
</evidence>
<dbReference type="PANTHER" id="PTHR31246:SF32">
    <property type="entry name" value="MICROTUBULE-ASSOCIATED PROTEIN 70-1"/>
    <property type="match status" value="1"/>
</dbReference>
<keyword evidence="3" id="KW-0963">Cytoplasm</keyword>
<evidence type="ECO:0000313" key="8">
    <source>
        <dbReference type="EMBL" id="KAK9846430.1"/>
    </source>
</evidence>
<comment type="similarity">
    <text evidence="2">Belongs to the MAP70 family.</text>
</comment>
<evidence type="ECO:0000256" key="3">
    <source>
        <dbReference type="ARBA" id="ARBA00022490"/>
    </source>
</evidence>
<keyword evidence="4 6" id="KW-0175">Coiled coil</keyword>
<feature type="compositionally biased region" description="Low complexity" evidence="7">
    <location>
        <begin position="481"/>
        <end position="492"/>
    </location>
</feature>
<dbReference type="GO" id="GO:0005856">
    <property type="term" value="C:cytoskeleton"/>
    <property type="evidence" value="ECO:0007669"/>
    <property type="project" value="UniProtKB-SubCell"/>
</dbReference>
<evidence type="ECO:0000313" key="9">
    <source>
        <dbReference type="Proteomes" id="UP001445335"/>
    </source>
</evidence>
<dbReference type="AlphaFoldDB" id="A0AAW1SJI6"/>
<dbReference type="GO" id="GO:0008017">
    <property type="term" value="F:microtubule binding"/>
    <property type="evidence" value="ECO:0007669"/>
    <property type="project" value="InterPro"/>
</dbReference>
<reference evidence="8 9" key="1">
    <citation type="journal article" date="2024" name="Nat. Commun.">
        <title>Phylogenomics reveals the evolutionary origins of lichenization in chlorophyte algae.</title>
        <authorList>
            <person name="Puginier C."/>
            <person name="Libourel C."/>
            <person name="Otte J."/>
            <person name="Skaloud P."/>
            <person name="Haon M."/>
            <person name="Grisel S."/>
            <person name="Petersen M."/>
            <person name="Berrin J.G."/>
            <person name="Delaux P.M."/>
            <person name="Dal Grande F."/>
            <person name="Keller J."/>
        </authorList>
    </citation>
    <scope>NUCLEOTIDE SEQUENCE [LARGE SCALE GENOMIC DNA]</scope>
    <source>
        <strain evidence="8 9">SAG 245.80</strain>
    </source>
</reference>
<protein>
    <submittedName>
        <fullName evidence="8">Uncharacterized protein</fullName>
    </submittedName>
</protein>
<name>A0AAW1SJI6_9CHLO</name>
<feature type="coiled-coil region" evidence="6">
    <location>
        <begin position="279"/>
        <end position="313"/>
    </location>
</feature>
<evidence type="ECO:0000256" key="7">
    <source>
        <dbReference type="SAM" id="MobiDB-lite"/>
    </source>
</evidence>
<dbReference type="GO" id="GO:0007010">
    <property type="term" value="P:cytoskeleton organization"/>
    <property type="evidence" value="ECO:0007669"/>
    <property type="project" value="InterPro"/>
</dbReference>
<accession>A0AAW1SJI6</accession>
<dbReference type="Pfam" id="PF07058">
    <property type="entry name" value="MAP70"/>
    <property type="match status" value="1"/>
</dbReference>
<evidence type="ECO:0000256" key="5">
    <source>
        <dbReference type="ARBA" id="ARBA00023212"/>
    </source>
</evidence>